<sequence>MLLGSLNTCDPNIRFTVESPDDRGFLPFLNAKIRISHGTKQIMWYKKPQSRNIILHSRSAHPLYVKANMVRNLIRTKRRICNQDFPEVEEKVAQILEENGYTKSEPTSWRPFFVPGGIPLVLPYVNEQNAKDVNRIVKAANLPIKLVFRPPPNLKSLLTSTRIYEESETSVVPIILAHRVESGLVTAPVFATFRLPESEKSHRTTSSKNLLYSILDKSNLLSWTMSATSVFIVALCLATCLIDAQRLSEERPDLVNVVARELREMMRHDKRDFRFHAARGKKYDPAEFQRLTNQLSFRKPTVGRLRS</sequence>
<keyword evidence="1" id="KW-0812">Transmembrane</keyword>
<dbReference type="PANTHER" id="PTHR21301">
    <property type="entry name" value="REVERSE TRANSCRIPTASE"/>
    <property type="match status" value="1"/>
</dbReference>
<keyword evidence="1" id="KW-1133">Transmembrane helix</keyword>
<evidence type="ECO:0000313" key="3">
    <source>
        <dbReference type="EMBL" id="EYC20685.1"/>
    </source>
</evidence>
<evidence type="ECO:0000256" key="1">
    <source>
        <dbReference type="SAM" id="Phobius"/>
    </source>
</evidence>
<dbReference type="InterPro" id="IPR058912">
    <property type="entry name" value="HTH_animal"/>
</dbReference>
<dbReference type="PANTHER" id="PTHR21301:SF10">
    <property type="entry name" value="REVERSE TRANSCRIPTASE DOMAIN-CONTAINING PROTEIN"/>
    <property type="match status" value="1"/>
</dbReference>
<name>A0A016UZT3_9BILA</name>
<dbReference type="OrthoDB" id="5850462at2759"/>
<reference evidence="4" key="1">
    <citation type="journal article" date="2015" name="Nat. Genet.">
        <title>The genome and transcriptome of the zoonotic hookworm Ancylostoma ceylanicum identify infection-specific gene families.</title>
        <authorList>
            <person name="Schwarz E.M."/>
            <person name="Hu Y."/>
            <person name="Antoshechkin I."/>
            <person name="Miller M.M."/>
            <person name="Sternberg P.W."/>
            <person name="Aroian R.V."/>
        </authorList>
    </citation>
    <scope>NUCLEOTIDE SEQUENCE</scope>
    <source>
        <strain evidence="4">HY135</strain>
    </source>
</reference>
<keyword evidence="1" id="KW-0472">Membrane</keyword>
<feature type="domain" description="Helix-turn-helix" evidence="2">
    <location>
        <begin position="53"/>
        <end position="104"/>
    </location>
</feature>
<accession>A0A016UZT3</accession>
<evidence type="ECO:0000259" key="2">
    <source>
        <dbReference type="Pfam" id="PF26215"/>
    </source>
</evidence>
<dbReference type="Pfam" id="PF26215">
    <property type="entry name" value="HTH_animal"/>
    <property type="match status" value="1"/>
</dbReference>
<keyword evidence="4" id="KW-1185">Reference proteome</keyword>
<evidence type="ECO:0000313" key="4">
    <source>
        <dbReference type="Proteomes" id="UP000024635"/>
    </source>
</evidence>
<feature type="transmembrane region" description="Helical" evidence="1">
    <location>
        <begin position="220"/>
        <end position="242"/>
    </location>
</feature>
<comment type="caution">
    <text evidence="3">The sequence shown here is derived from an EMBL/GenBank/DDBJ whole genome shotgun (WGS) entry which is preliminary data.</text>
</comment>
<dbReference type="EMBL" id="JARK01001357">
    <property type="protein sequence ID" value="EYC20685.1"/>
    <property type="molecule type" value="Genomic_DNA"/>
</dbReference>
<proteinExistence type="predicted"/>
<protein>
    <recommendedName>
        <fullName evidence="2">Helix-turn-helix domain-containing protein</fullName>
    </recommendedName>
</protein>
<dbReference type="Proteomes" id="UP000024635">
    <property type="component" value="Unassembled WGS sequence"/>
</dbReference>
<dbReference type="AlphaFoldDB" id="A0A016UZT3"/>
<organism evidence="3 4">
    <name type="scientific">Ancylostoma ceylanicum</name>
    <dbReference type="NCBI Taxonomy" id="53326"/>
    <lineage>
        <taxon>Eukaryota</taxon>
        <taxon>Metazoa</taxon>
        <taxon>Ecdysozoa</taxon>
        <taxon>Nematoda</taxon>
        <taxon>Chromadorea</taxon>
        <taxon>Rhabditida</taxon>
        <taxon>Rhabditina</taxon>
        <taxon>Rhabditomorpha</taxon>
        <taxon>Strongyloidea</taxon>
        <taxon>Ancylostomatidae</taxon>
        <taxon>Ancylostomatinae</taxon>
        <taxon>Ancylostoma</taxon>
    </lineage>
</organism>
<gene>
    <name evidence="3" type="primary">Acey_s0021.g367</name>
    <name evidence="3" type="ORF">Y032_0021g367</name>
</gene>